<reference evidence="1" key="1">
    <citation type="submission" date="2022-06" db="EMBL/GenBank/DDBJ databases">
        <title>Complete genome sequences of two strains of the flax pathogen Septoria linicola.</title>
        <authorList>
            <person name="Lapalu N."/>
            <person name="Simon A."/>
            <person name="Demenou B."/>
            <person name="Paumier D."/>
            <person name="Guillot M.-P."/>
            <person name="Gout L."/>
            <person name="Valade R."/>
        </authorList>
    </citation>
    <scope>NUCLEOTIDE SEQUENCE</scope>
    <source>
        <strain evidence="1">SE15195</strain>
    </source>
</reference>
<sequence length="182" mass="20877">MARSSRKFEDAKDWLHRLSKTELQALKAQVDSRLHELTEREAGCRLLKLPPELRNIIYRMIAVDYACTAFNINTPNVNANIPHYERRQKFREPSSLALTNKQISGEYLSVLNSEEAASAQIYDQQAAPDKWIDIDIRKLLGTVRSIPRRTYRRSGMEHSSQPDVFLPGRIFRLCCGGERGAC</sequence>
<proteinExistence type="predicted"/>
<organism evidence="1 2">
    <name type="scientific">Septoria linicola</name>
    <dbReference type="NCBI Taxonomy" id="215465"/>
    <lineage>
        <taxon>Eukaryota</taxon>
        <taxon>Fungi</taxon>
        <taxon>Dikarya</taxon>
        <taxon>Ascomycota</taxon>
        <taxon>Pezizomycotina</taxon>
        <taxon>Dothideomycetes</taxon>
        <taxon>Dothideomycetidae</taxon>
        <taxon>Mycosphaerellales</taxon>
        <taxon>Mycosphaerellaceae</taxon>
        <taxon>Septoria</taxon>
    </lineage>
</organism>
<dbReference type="OrthoDB" id="3640420at2759"/>
<dbReference type="EMBL" id="CP099419">
    <property type="protein sequence ID" value="USW50423.1"/>
    <property type="molecule type" value="Genomic_DNA"/>
</dbReference>
<evidence type="ECO:0000313" key="1">
    <source>
        <dbReference type="EMBL" id="USW50423.1"/>
    </source>
</evidence>
<keyword evidence="2" id="KW-1185">Reference proteome</keyword>
<name>A0A9Q9ANW0_9PEZI</name>
<accession>A0A9Q9ANW0</accession>
<dbReference type="AlphaFoldDB" id="A0A9Q9ANW0"/>
<evidence type="ECO:0000313" key="2">
    <source>
        <dbReference type="Proteomes" id="UP001056384"/>
    </source>
</evidence>
<gene>
    <name evidence="1" type="ORF">Slin15195_G037420</name>
</gene>
<evidence type="ECO:0008006" key="3">
    <source>
        <dbReference type="Google" id="ProtNLM"/>
    </source>
</evidence>
<dbReference type="Proteomes" id="UP001056384">
    <property type="component" value="Chromosome 2"/>
</dbReference>
<protein>
    <recommendedName>
        <fullName evidence="3">F-box domain-containing protein</fullName>
    </recommendedName>
</protein>